<keyword evidence="1" id="KW-0732">Signal</keyword>
<reference evidence="3 4" key="1">
    <citation type="submission" date="2019-04" db="EMBL/GenBank/DDBJ databases">
        <title>Cohnella sp. nov. isolated from preserved vegetables.</title>
        <authorList>
            <person name="Lin S.-Y."/>
            <person name="Hung M.-H."/>
            <person name="Young C.-C."/>
        </authorList>
    </citation>
    <scope>NUCLEOTIDE SEQUENCE [LARGE SCALE GENOMIC DNA]</scope>
    <source>
        <strain evidence="3 4">CC-MHH1044</strain>
    </source>
</reference>
<keyword evidence="4" id="KW-1185">Reference proteome</keyword>
<comment type="caution">
    <text evidence="3">The sequence shown here is derived from an EMBL/GenBank/DDBJ whole genome shotgun (WGS) entry which is preliminary data.</text>
</comment>
<protein>
    <recommendedName>
        <fullName evidence="2">FlgD/Vpr Ig-like domain-containing protein</fullName>
    </recommendedName>
</protein>
<dbReference type="OrthoDB" id="2482616at2"/>
<proteinExistence type="predicted"/>
<feature type="domain" description="FlgD/Vpr Ig-like" evidence="2">
    <location>
        <begin position="962"/>
        <end position="1020"/>
    </location>
</feature>
<evidence type="ECO:0000313" key="3">
    <source>
        <dbReference type="EMBL" id="THF76714.1"/>
    </source>
</evidence>
<evidence type="ECO:0000313" key="4">
    <source>
        <dbReference type="Proteomes" id="UP000310636"/>
    </source>
</evidence>
<feature type="chain" id="PRO_5020660252" description="FlgD/Vpr Ig-like domain-containing protein" evidence="1">
    <location>
        <begin position="27"/>
        <end position="1765"/>
    </location>
</feature>
<accession>A0A4S4BUU7</accession>
<dbReference type="Gene3D" id="2.60.40.4070">
    <property type="match status" value="1"/>
</dbReference>
<dbReference type="Proteomes" id="UP000310636">
    <property type="component" value="Unassembled WGS sequence"/>
</dbReference>
<sequence>MIRKFLFICALFGLSLLMLSTSHSYASDANLLPNAGFETDAAPADGIPDGYAKLIYSGSPTVALDTSEFYDGAKSVKITGTSATDRASISYTYNNASSLAGNSYTFSIYQKTSGVTSSNLGTTLRVNFLDENNRSVKLLLNKPGATGTTAGWEQLQTTFSVPYGTVKIVLEAGLWYASGTVWWDSPSLNQVNVLTNPGFETDAAPADGVPDNWTRINYGTTNATFDLDTATKYSGSQSARITSGAATTRSNYSQKFDVSAFQGKRFTLSAYEKTDNVVSSEYGTAIRVLFLNASNVNIGTNLYVAGNKGTTDWTSLTTGFAIPEGVVYVQVECFLWLATGTVWWDDVQLTPFTDGWLVNSSFETPSENADLPYGWLRDVSGSPTSSFDSSTRYDGDQSYKMTGTSTSDTINIYQDIWIPAGYTDNLFKLTSWYKTDSVVTSAYGAAVKLAFYDSSSSLTANEVVIPGAAGTVDWTKLENLFLVPSGTVRIRVYLFLNHASGTVWWDQPDITPYRLLNNSGFEQDQDNNGIADGWASNAINGAASAFDDGTVYEGTKSLKMTGTSKSSVGYVNQTLNLQASSAGTSAWGYKIHAVYKTDNVQSDTKGALMELSFRDSSNAILSTIQVRASKGTQDWTSIDKVASVPYGATRLIVQQYFNGSGTIWWDSVKLTPILLLDNKDFETDDNSDNVPDKWQFAATSGTPVKAMDTANYYNIGRNSHAAKSFKITNLTQTDQASLSQIVPLSSEFMEGGTMAVNYKISQVTVDSGIADAGTYGARMKLSFLDAGDAAVGNPLYAIGARGSAMWATLSKSFIPPAGAKKLKIELQLWNAAGTVWWDQADLLPGSQIAAESTKFLDLGIVVQEGRPTLSWRNSNNMAFTTIEYSQDPTFSSGSTTVSGLLTTSYTLPVNVQDGTWYARGTTTDASNITTSYGNLHQFDVQRLQAFPDTFTPNGDGANDGTTLDYILQDEAVVTLEIRDSADQVVKTIYSADAQTPGKRDIAWDGKNDSGVQVADGAYTAGLALDIGGTTYTSNKSIIVNAADTSGYRGLENDKDWSGFYEDFTEKSIKLTFDLFDPSTGRFTYDSLTNPLWPLNTSGYSFALAYLYTTPGNDYYGDSIALSRAIAAFDAVVDNEVGTTGSWARERDLDPNMDRFVLDSLAETYPMLEPYLTAVQQDKWVGFMERAAQYQIDTYQNLPDANSTFGNYPNQDQAFALALGAVGSILDSGNPNKAVFLNAAAAVVPLSLNELTANGSGGLSYFVGTNPSPWYQNLISLWGRYYELTGDSQIPSLIAELTDYYPLVMETGGVSESGSSPELKAYWQNWNTPQGADTVAYFTNDGRNKMVANTIKERLTRIYPQGMSNMQQVYFIAAGRNMTTPSVTPVKLTDQGVVKDADISGLRARWGDFSAVITAGKNQPTLVSTMINDNGNPYALANSALSQVNFESKEGNLTGERPSDYAYLFPNQDTLTGDAFVQPDLSVQQVYVNNKIGAQQVSYIPIPAYDWLVKSDTTAKWDWNVRQTWIVFNNRLIGMNSMSVKDTNTELNAGSDNFARSRLIFGPIKNAVFNTEVLTDDLYGNYNRLGFWVSKETTANWEFNTGLLDSTEPGTRSNSGGFRSTTQLAIQKKAVSGQVTWGPYSAMNADDTMSYNAVFFPLEDYSTAKEWHDSADNNITFVTPQDKVHAVIIHADDGSNEVYVVIANHSAASVSGSMSAGLTDGAYSLSQYADNTGTAASSSSITVSGGAYSLNYSLSAGGMVIYKINP</sequence>
<gene>
    <name evidence="3" type="ORF">E6C55_18255</name>
</gene>
<feature type="signal peptide" evidence="1">
    <location>
        <begin position="1"/>
        <end position="26"/>
    </location>
</feature>
<dbReference type="EMBL" id="SSOB01000023">
    <property type="protein sequence ID" value="THF76714.1"/>
    <property type="molecule type" value="Genomic_DNA"/>
</dbReference>
<dbReference type="Gene3D" id="2.60.120.260">
    <property type="entry name" value="Galactose-binding domain-like"/>
    <property type="match status" value="5"/>
</dbReference>
<name>A0A4S4BUU7_9BACL</name>
<evidence type="ECO:0000256" key="1">
    <source>
        <dbReference type="SAM" id="SignalP"/>
    </source>
</evidence>
<organism evidence="3 4">
    <name type="scientific">Cohnella fermenti</name>
    <dbReference type="NCBI Taxonomy" id="2565925"/>
    <lineage>
        <taxon>Bacteria</taxon>
        <taxon>Bacillati</taxon>
        <taxon>Bacillota</taxon>
        <taxon>Bacilli</taxon>
        <taxon>Bacillales</taxon>
        <taxon>Paenibacillaceae</taxon>
        <taxon>Cohnella</taxon>
    </lineage>
</organism>
<dbReference type="RefSeq" id="WP_136371252.1">
    <property type="nucleotide sequence ID" value="NZ_SSOB01000023.1"/>
</dbReference>
<dbReference type="Pfam" id="PF13860">
    <property type="entry name" value="FlgD_ig"/>
    <property type="match status" value="1"/>
</dbReference>
<dbReference type="InterPro" id="IPR025965">
    <property type="entry name" value="FlgD/Vpr_Ig-like"/>
</dbReference>
<evidence type="ECO:0000259" key="2">
    <source>
        <dbReference type="Pfam" id="PF13860"/>
    </source>
</evidence>